<feature type="transmembrane region" description="Helical" evidence="1">
    <location>
        <begin position="137"/>
        <end position="159"/>
    </location>
</feature>
<feature type="transmembrane region" description="Helical" evidence="1">
    <location>
        <begin position="50"/>
        <end position="71"/>
    </location>
</feature>
<keyword evidence="1" id="KW-0472">Membrane</keyword>
<proteinExistence type="predicted"/>
<evidence type="ECO:0000313" key="2">
    <source>
        <dbReference type="EMBL" id="MBA9028909.1"/>
    </source>
</evidence>
<feature type="transmembrane region" description="Helical" evidence="1">
    <location>
        <begin position="12"/>
        <end position="30"/>
    </location>
</feature>
<keyword evidence="1" id="KW-1133">Transmembrane helix</keyword>
<keyword evidence="3" id="KW-1185">Reference proteome</keyword>
<feature type="transmembrane region" description="Helical" evidence="1">
    <location>
        <begin position="83"/>
        <end position="102"/>
    </location>
</feature>
<evidence type="ECO:0000256" key="1">
    <source>
        <dbReference type="SAM" id="Phobius"/>
    </source>
</evidence>
<accession>A0ABR6CV57</accession>
<protein>
    <recommendedName>
        <fullName evidence="4">DUF4386 domain-containing protein</fullName>
    </recommendedName>
</protein>
<sequence>MQVPRQVLQMRLSASTLVISGILFVLYPTIRPFSDETSLQGASAFASTDWLLAHILAIVAFTLLPLGLLGLHHSLQGTAVNSLASWAVVMCLIGIGLTLPFYGGETFGLHAIGKEAIRQQAASLVSLATVVRSGAGLAMFLVGLLLLAIAAIILAIVIWRSGRYPKWSGIPFAFGMGLYIPQFFGGHPLRIAHGILVAIGCLWIAVGLWRQSNQDIDQKLQIVDKFGLGKG</sequence>
<evidence type="ECO:0000313" key="3">
    <source>
        <dbReference type="Proteomes" id="UP000626697"/>
    </source>
</evidence>
<dbReference type="EMBL" id="JACJHX010000021">
    <property type="protein sequence ID" value="MBA9028909.1"/>
    <property type="molecule type" value="Genomic_DNA"/>
</dbReference>
<name>A0ABR6CV57_9BACI</name>
<dbReference type="RefSeq" id="WP_182503831.1">
    <property type="nucleotide sequence ID" value="NZ_JACJHX010000021.1"/>
</dbReference>
<gene>
    <name evidence="2" type="ORF">HNP81_004231</name>
</gene>
<feature type="transmembrane region" description="Helical" evidence="1">
    <location>
        <begin position="166"/>
        <end position="185"/>
    </location>
</feature>
<dbReference type="Proteomes" id="UP000626697">
    <property type="component" value="Unassembled WGS sequence"/>
</dbReference>
<evidence type="ECO:0008006" key="4">
    <source>
        <dbReference type="Google" id="ProtNLM"/>
    </source>
</evidence>
<comment type="caution">
    <text evidence="2">The sequence shown here is derived from an EMBL/GenBank/DDBJ whole genome shotgun (WGS) entry which is preliminary data.</text>
</comment>
<feature type="transmembrane region" description="Helical" evidence="1">
    <location>
        <begin position="191"/>
        <end position="209"/>
    </location>
</feature>
<keyword evidence="1" id="KW-0812">Transmembrane</keyword>
<reference evidence="2 3" key="1">
    <citation type="submission" date="2020-08" db="EMBL/GenBank/DDBJ databases">
        <title>Genomic Encyclopedia of Type Strains, Phase IV (KMG-IV): sequencing the most valuable type-strain genomes for metagenomic binning, comparative biology and taxonomic classification.</title>
        <authorList>
            <person name="Goeker M."/>
        </authorList>
    </citation>
    <scope>NUCLEOTIDE SEQUENCE [LARGE SCALE GENOMIC DNA]</scope>
    <source>
        <strain evidence="2 3">DSM 105481</strain>
    </source>
</reference>
<organism evidence="2 3">
    <name type="scientific">Peribacillus huizhouensis</name>
    <dbReference type="NCBI Taxonomy" id="1501239"/>
    <lineage>
        <taxon>Bacteria</taxon>
        <taxon>Bacillati</taxon>
        <taxon>Bacillota</taxon>
        <taxon>Bacilli</taxon>
        <taxon>Bacillales</taxon>
        <taxon>Bacillaceae</taxon>
        <taxon>Peribacillus</taxon>
    </lineage>
</organism>